<evidence type="ECO:0000313" key="2">
    <source>
        <dbReference type="Proteomes" id="UP000054928"/>
    </source>
</evidence>
<keyword evidence="2" id="KW-1185">Reference proteome</keyword>
<dbReference type="EMBL" id="CCYD01000322">
    <property type="protein sequence ID" value="CEG38521.1"/>
    <property type="molecule type" value="Genomic_DNA"/>
</dbReference>
<accession>A0A0P1ADN2</accession>
<sequence>MFFSLEHTKKSIVQFHSLLTLKGPRLNLLMYASLVQSVISLILVAESIF</sequence>
<protein>
    <submittedName>
        <fullName evidence="1">Uncharacterized protein</fullName>
    </submittedName>
</protein>
<dbReference type="GeneID" id="36403645"/>
<organism evidence="1 2">
    <name type="scientific">Plasmopara halstedii</name>
    <name type="common">Downy mildew of sunflower</name>
    <dbReference type="NCBI Taxonomy" id="4781"/>
    <lineage>
        <taxon>Eukaryota</taxon>
        <taxon>Sar</taxon>
        <taxon>Stramenopiles</taxon>
        <taxon>Oomycota</taxon>
        <taxon>Peronosporomycetes</taxon>
        <taxon>Peronosporales</taxon>
        <taxon>Peronosporaceae</taxon>
        <taxon>Plasmopara</taxon>
    </lineage>
</organism>
<reference evidence="2" key="1">
    <citation type="submission" date="2014-09" db="EMBL/GenBank/DDBJ databases">
        <authorList>
            <person name="Sharma Rahul"/>
            <person name="Thines Marco"/>
        </authorList>
    </citation>
    <scope>NUCLEOTIDE SEQUENCE [LARGE SCALE GENOMIC DNA]</scope>
</reference>
<dbReference type="AlphaFoldDB" id="A0A0P1ADN2"/>
<proteinExistence type="predicted"/>
<dbReference type="RefSeq" id="XP_024574890.1">
    <property type="nucleotide sequence ID" value="XM_024723966.1"/>
</dbReference>
<evidence type="ECO:0000313" key="1">
    <source>
        <dbReference type="EMBL" id="CEG38521.1"/>
    </source>
</evidence>
<name>A0A0P1ADN2_PLAHL</name>
<dbReference type="Proteomes" id="UP000054928">
    <property type="component" value="Unassembled WGS sequence"/>
</dbReference>